<dbReference type="Gene3D" id="3.90.320.10">
    <property type="match status" value="1"/>
</dbReference>
<proteinExistence type="predicted"/>
<evidence type="ECO:0000259" key="2">
    <source>
        <dbReference type="Pfam" id="PF12705"/>
    </source>
</evidence>
<dbReference type="Proteomes" id="UP000773614">
    <property type="component" value="Unassembled WGS sequence"/>
</dbReference>
<reference evidence="3" key="1">
    <citation type="submission" date="2019-03" db="EMBL/GenBank/DDBJ databases">
        <title>Afifella sp. nov., isolated from activated sludge.</title>
        <authorList>
            <person name="Li Q."/>
            <person name="Liu Y."/>
        </authorList>
    </citation>
    <scope>NUCLEOTIDE SEQUENCE</scope>
    <source>
        <strain evidence="3">L72</strain>
    </source>
</reference>
<gene>
    <name evidence="3" type="ORF">E4O86_21080</name>
</gene>
<dbReference type="InterPro" id="IPR038726">
    <property type="entry name" value="PDDEXK_AddAB-type"/>
</dbReference>
<protein>
    <submittedName>
        <fullName evidence="3">Double-strand break repair helicase AddA</fullName>
    </submittedName>
</protein>
<accession>A0A964T834</accession>
<dbReference type="AlphaFoldDB" id="A0A964T834"/>
<keyword evidence="3" id="KW-0067">ATP-binding</keyword>
<dbReference type="GO" id="GO:0004386">
    <property type="term" value="F:helicase activity"/>
    <property type="evidence" value="ECO:0007669"/>
    <property type="project" value="UniProtKB-KW"/>
</dbReference>
<keyword evidence="3" id="KW-0347">Helicase</keyword>
<dbReference type="RefSeq" id="WP_205521022.1">
    <property type="nucleotide sequence ID" value="NZ_SPKJ01000135.1"/>
</dbReference>
<dbReference type="InterPro" id="IPR011335">
    <property type="entry name" value="Restrct_endonuc-II-like"/>
</dbReference>
<comment type="caution">
    <text evidence="3">The sequence shown here is derived from an EMBL/GenBank/DDBJ whole genome shotgun (WGS) entry which is preliminary data.</text>
</comment>
<organism evidence="3 4">
    <name type="scientific">Propylenella binzhouense</name>
    <dbReference type="NCBI Taxonomy" id="2555902"/>
    <lineage>
        <taxon>Bacteria</taxon>
        <taxon>Pseudomonadati</taxon>
        <taxon>Pseudomonadota</taxon>
        <taxon>Alphaproteobacteria</taxon>
        <taxon>Hyphomicrobiales</taxon>
        <taxon>Propylenellaceae</taxon>
        <taxon>Propylenella</taxon>
    </lineage>
</organism>
<name>A0A964T834_9HYPH</name>
<evidence type="ECO:0000313" key="4">
    <source>
        <dbReference type="Proteomes" id="UP000773614"/>
    </source>
</evidence>
<sequence>PAGLPGWLRAPAPSPPPAPEPLRPSSALGEPDPPGTTAEGFAMLAAEGDALIRGRLVHRLLERLPALPPEARRAAADAYLAANHPDPAVRAALADQVAAVLDDPAIGALFGPSSRAEVQIVGRIATPAGDYAVSGQIDRLALDEAGAHILDFKTNRAVPESAEAVDPAYVLQLALYRRLLADIVPGRPIAATLVYTAGPRVIPVPEAAMEAALARIGAMQAVP</sequence>
<dbReference type="EMBL" id="SPKJ01000135">
    <property type="protein sequence ID" value="MYZ50205.1"/>
    <property type="molecule type" value="Genomic_DNA"/>
</dbReference>
<evidence type="ECO:0000256" key="1">
    <source>
        <dbReference type="SAM" id="MobiDB-lite"/>
    </source>
</evidence>
<feature type="compositionally biased region" description="Pro residues" evidence="1">
    <location>
        <begin position="12"/>
        <end position="22"/>
    </location>
</feature>
<dbReference type="SUPFAM" id="SSF52980">
    <property type="entry name" value="Restriction endonuclease-like"/>
    <property type="match status" value="1"/>
</dbReference>
<keyword evidence="3" id="KW-0378">Hydrolase</keyword>
<feature type="domain" description="PD-(D/E)XK endonuclease-like" evidence="2">
    <location>
        <begin position="47"/>
        <end position="199"/>
    </location>
</feature>
<keyword evidence="4" id="KW-1185">Reference proteome</keyword>
<feature type="non-terminal residue" evidence="3">
    <location>
        <position position="1"/>
    </location>
</feature>
<keyword evidence="3" id="KW-0547">Nucleotide-binding</keyword>
<feature type="region of interest" description="Disordered" evidence="1">
    <location>
        <begin position="1"/>
        <end position="38"/>
    </location>
</feature>
<dbReference type="InterPro" id="IPR011604">
    <property type="entry name" value="PDDEXK-like_dom_sf"/>
</dbReference>
<evidence type="ECO:0000313" key="3">
    <source>
        <dbReference type="EMBL" id="MYZ50205.1"/>
    </source>
</evidence>
<dbReference type="Pfam" id="PF12705">
    <property type="entry name" value="PDDEXK_1"/>
    <property type="match status" value="1"/>
</dbReference>